<dbReference type="Proteomes" id="UP001549363">
    <property type="component" value="Unassembled WGS sequence"/>
</dbReference>
<dbReference type="PROSITE" id="PS00670">
    <property type="entry name" value="D_2_HYDROXYACID_DH_2"/>
    <property type="match status" value="1"/>
</dbReference>
<keyword evidence="3" id="KW-0520">NAD</keyword>
<dbReference type="InterPro" id="IPR050857">
    <property type="entry name" value="D-2-hydroxyacid_DH"/>
</dbReference>
<keyword evidence="2 4" id="KW-0560">Oxidoreductase</keyword>
<evidence type="ECO:0000313" key="8">
    <source>
        <dbReference type="Proteomes" id="UP001549363"/>
    </source>
</evidence>
<evidence type="ECO:0000313" key="7">
    <source>
        <dbReference type="EMBL" id="MET4559734.1"/>
    </source>
</evidence>
<accession>A0ABV2PG06</accession>
<dbReference type="InterPro" id="IPR006140">
    <property type="entry name" value="D-isomer_DH_NAD-bd"/>
</dbReference>
<proteinExistence type="inferred from homology"/>
<evidence type="ECO:0000259" key="6">
    <source>
        <dbReference type="Pfam" id="PF02826"/>
    </source>
</evidence>
<protein>
    <submittedName>
        <fullName evidence="7">Phosphoglycerate dehydrogenase-like enzyme</fullName>
    </submittedName>
</protein>
<dbReference type="InterPro" id="IPR029753">
    <property type="entry name" value="D-isomer_DH_CS"/>
</dbReference>
<dbReference type="Pfam" id="PF02826">
    <property type="entry name" value="2-Hacid_dh_C"/>
    <property type="match status" value="1"/>
</dbReference>
<dbReference type="SUPFAM" id="SSF52283">
    <property type="entry name" value="Formate/glycerate dehydrogenase catalytic domain-like"/>
    <property type="match status" value="1"/>
</dbReference>
<sequence>MLVKLLEPLNVSDSIIEKLAEPIKQAGHEFVYYNEKTTDSVELANRSEGADVIMIANNSYPTDVINQNDNLKLINVAFTGVDHVGITHAKNQDIMICNAAGYANQAVAELTIGLVLDLYRHITQGDREIRNSNFPGPFQGSEIKGKTVGLIGTGKIGMMTAHLFKAFGAKLVASDQSRRNPEAEDLGIEYMELDELLTQSDIVSLHIPLLPSTKGLISKEKLDLMKESAILINCARGPIVDNDALADALNEGRIAGAGIDVFDMEPPIPEDYKLLHAKNAILTPHIGFLTDEAMELRARIAFDNTIAFLEDRPQNIIKR</sequence>
<evidence type="ECO:0000256" key="4">
    <source>
        <dbReference type="RuleBase" id="RU003719"/>
    </source>
</evidence>
<dbReference type="PANTHER" id="PTHR42789:SF1">
    <property type="entry name" value="D-ISOMER SPECIFIC 2-HYDROXYACID DEHYDROGENASE FAMILY PROTEIN (AFU_ORTHOLOGUE AFUA_6G10090)"/>
    <property type="match status" value="1"/>
</dbReference>
<dbReference type="RefSeq" id="WP_107950503.1">
    <property type="nucleotide sequence ID" value="NZ_CP073713.1"/>
</dbReference>
<dbReference type="Pfam" id="PF00389">
    <property type="entry name" value="2-Hacid_dh"/>
    <property type="match status" value="1"/>
</dbReference>
<evidence type="ECO:0000256" key="3">
    <source>
        <dbReference type="ARBA" id="ARBA00023027"/>
    </source>
</evidence>
<comment type="caution">
    <text evidence="7">The sequence shown here is derived from an EMBL/GenBank/DDBJ whole genome shotgun (WGS) entry which is preliminary data.</text>
</comment>
<dbReference type="Gene3D" id="3.40.50.720">
    <property type="entry name" value="NAD(P)-binding Rossmann-like Domain"/>
    <property type="match status" value="2"/>
</dbReference>
<evidence type="ECO:0000256" key="1">
    <source>
        <dbReference type="ARBA" id="ARBA00005854"/>
    </source>
</evidence>
<dbReference type="SUPFAM" id="SSF51735">
    <property type="entry name" value="NAD(P)-binding Rossmann-fold domains"/>
    <property type="match status" value="1"/>
</dbReference>
<dbReference type="InterPro" id="IPR036291">
    <property type="entry name" value="NAD(P)-bd_dom_sf"/>
</dbReference>
<evidence type="ECO:0000256" key="2">
    <source>
        <dbReference type="ARBA" id="ARBA00023002"/>
    </source>
</evidence>
<dbReference type="InterPro" id="IPR006139">
    <property type="entry name" value="D-isomer_2_OHA_DH_cat_dom"/>
</dbReference>
<reference evidence="7 8" key="1">
    <citation type="submission" date="2024-06" db="EMBL/GenBank/DDBJ databases">
        <title>Sorghum-associated microbial communities from plants grown in Nebraska, USA.</title>
        <authorList>
            <person name="Schachtman D."/>
        </authorList>
    </citation>
    <scope>NUCLEOTIDE SEQUENCE [LARGE SCALE GENOMIC DNA]</scope>
    <source>
        <strain evidence="7 8">736</strain>
    </source>
</reference>
<name>A0ABV2PG06_9BACI</name>
<dbReference type="PROSITE" id="PS00671">
    <property type="entry name" value="D_2_HYDROXYACID_DH_3"/>
    <property type="match status" value="1"/>
</dbReference>
<evidence type="ECO:0000259" key="5">
    <source>
        <dbReference type="Pfam" id="PF00389"/>
    </source>
</evidence>
<gene>
    <name evidence="7" type="ORF">ABIA69_000877</name>
</gene>
<dbReference type="PANTHER" id="PTHR42789">
    <property type="entry name" value="D-ISOMER SPECIFIC 2-HYDROXYACID DEHYDROGENASE FAMILY PROTEIN (AFU_ORTHOLOGUE AFUA_6G10090)"/>
    <property type="match status" value="1"/>
</dbReference>
<keyword evidence="8" id="KW-1185">Reference proteome</keyword>
<feature type="domain" description="D-isomer specific 2-hydroxyacid dehydrogenase catalytic" evidence="5">
    <location>
        <begin position="11"/>
        <end position="315"/>
    </location>
</feature>
<dbReference type="EMBL" id="JBEPSB010000002">
    <property type="protein sequence ID" value="MET4559734.1"/>
    <property type="molecule type" value="Genomic_DNA"/>
</dbReference>
<comment type="similarity">
    <text evidence="1 4">Belongs to the D-isomer specific 2-hydroxyacid dehydrogenase family.</text>
</comment>
<organism evidence="7 8">
    <name type="scientific">Lysinibacillus parviboronicapiens</name>
    <dbReference type="NCBI Taxonomy" id="436516"/>
    <lineage>
        <taxon>Bacteria</taxon>
        <taxon>Bacillati</taxon>
        <taxon>Bacillota</taxon>
        <taxon>Bacilli</taxon>
        <taxon>Bacillales</taxon>
        <taxon>Bacillaceae</taxon>
        <taxon>Lysinibacillus</taxon>
    </lineage>
</organism>
<feature type="domain" description="D-isomer specific 2-hydroxyacid dehydrogenase NAD-binding" evidence="6">
    <location>
        <begin position="112"/>
        <end position="287"/>
    </location>
</feature>
<dbReference type="CDD" id="cd12161">
    <property type="entry name" value="GDH_like_1"/>
    <property type="match status" value="1"/>
</dbReference>